<dbReference type="GO" id="GO:0000976">
    <property type="term" value="F:transcription cis-regulatory region binding"/>
    <property type="evidence" value="ECO:0007669"/>
    <property type="project" value="TreeGrafter"/>
</dbReference>
<dbReference type="InterPro" id="IPR028082">
    <property type="entry name" value="Peripla_BP_I"/>
</dbReference>
<evidence type="ECO:0000256" key="1">
    <source>
        <dbReference type="ARBA" id="ARBA00023015"/>
    </source>
</evidence>
<proteinExistence type="predicted"/>
<dbReference type="Pfam" id="PF00356">
    <property type="entry name" value="LacI"/>
    <property type="match status" value="1"/>
</dbReference>
<dbReference type="EMBL" id="JGZE01000002">
    <property type="protein sequence ID" value="KFI79269.1"/>
    <property type="molecule type" value="Genomic_DNA"/>
</dbReference>
<feature type="domain" description="HTH lacI-type" evidence="4">
    <location>
        <begin position="22"/>
        <end position="76"/>
    </location>
</feature>
<gene>
    <name evidence="6" type="ORF">BMON_0476</name>
</gene>
<dbReference type="RefSeq" id="WP_081882790.1">
    <property type="nucleotide sequence ID" value="NZ_JDUO01000023.1"/>
</dbReference>
<evidence type="ECO:0000313" key="7">
    <source>
        <dbReference type="Proteomes" id="UP000029082"/>
    </source>
</evidence>
<dbReference type="Proteomes" id="UP000029082">
    <property type="component" value="Unassembled WGS sequence"/>
</dbReference>
<sequence length="354" mass="37229">MTHQTNDRSESSPLGMHGRQRVTLADLAAKTGLSSATISRVLNGKSVVASDTRRTVLNALDELGYRRPPAAQPHSDGLVGVILPDLDNPVYPQYLESIEIALSRHGYGSLPCSQKFSGTSESDMISRLIDYGVVAAIFIDGLHGDTTSDKSSYVRLHNSGARLVLINGFSPQVPGVFISLDNVSAMKSVVAHLSDLGHKGIGLVIGPVRYLDAQRKKSAFLDAMRGHDLGAFARCISSLSSVEGGQAAAIALIDQGCTALVCANASLALGALLASHSRGLRVPENLSIVGFDDFSAAPYLDPALTTIRQPIIPMSSAAVSAIADSGFAQDAASAELMFQSSLIVRRSTAVRSSD</sequence>
<dbReference type="Gene3D" id="1.10.260.40">
    <property type="entry name" value="lambda repressor-like DNA-binding domains"/>
    <property type="match status" value="1"/>
</dbReference>
<dbReference type="GeneID" id="93095283"/>
<dbReference type="InterPro" id="IPR000843">
    <property type="entry name" value="HTH_LacI"/>
</dbReference>
<dbReference type="SMART" id="SM00354">
    <property type="entry name" value="HTH_LACI"/>
    <property type="match status" value="1"/>
</dbReference>
<feature type="domain" description="HTH cro/C1-type" evidence="5">
    <location>
        <begin position="23"/>
        <end position="66"/>
    </location>
</feature>
<dbReference type="eggNOG" id="COG1609">
    <property type="taxonomic scope" value="Bacteria"/>
</dbReference>
<keyword evidence="1" id="KW-0805">Transcription regulation</keyword>
<dbReference type="OrthoDB" id="3227375at2"/>
<dbReference type="Pfam" id="PF13377">
    <property type="entry name" value="Peripla_BP_3"/>
    <property type="match status" value="1"/>
</dbReference>
<dbReference type="GO" id="GO:0003700">
    <property type="term" value="F:DNA-binding transcription factor activity"/>
    <property type="evidence" value="ECO:0007669"/>
    <property type="project" value="TreeGrafter"/>
</dbReference>
<keyword evidence="2" id="KW-0238">DNA-binding</keyword>
<dbReference type="InterPro" id="IPR010982">
    <property type="entry name" value="Lambda_DNA-bd_dom_sf"/>
</dbReference>
<evidence type="ECO:0000256" key="3">
    <source>
        <dbReference type="ARBA" id="ARBA00023163"/>
    </source>
</evidence>
<dbReference type="STRING" id="1437603.GCA_000771525_00910"/>
<comment type="caution">
    <text evidence="6">The sequence shown here is derived from an EMBL/GenBank/DDBJ whole genome shotgun (WGS) entry which is preliminary data.</text>
</comment>
<reference evidence="6 7" key="1">
    <citation type="submission" date="2014-03" db="EMBL/GenBank/DDBJ databases">
        <title>Genomics of Bifidobacteria.</title>
        <authorList>
            <person name="Ventura M."/>
            <person name="Milani C."/>
            <person name="Lugli G.A."/>
        </authorList>
    </citation>
    <scope>NUCLEOTIDE SEQUENCE [LARGE SCALE GENOMIC DNA]</scope>
    <source>
        <strain evidence="6 7">DSM 21395</strain>
    </source>
</reference>
<organism evidence="6 7">
    <name type="scientific">Bifidobacterium mongoliense DSM 21395</name>
    <dbReference type="NCBI Taxonomy" id="1437603"/>
    <lineage>
        <taxon>Bacteria</taxon>
        <taxon>Bacillati</taxon>
        <taxon>Actinomycetota</taxon>
        <taxon>Actinomycetes</taxon>
        <taxon>Bifidobacteriales</taxon>
        <taxon>Bifidobacteriaceae</taxon>
        <taxon>Bifidobacterium</taxon>
    </lineage>
</organism>
<evidence type="ECO:0000259" key="4">
    <source>
        <dbReference type="PROSITE" id="PS50932"/>
    </source>
</evidence>
<dbReference type="PROSITE" id="PS50943">
    <property type="entry name" value="HTH_CROC1"/>
    <property type="match status" value="1"/>
</dbReference>
<dbReference type="PANTHER" id="PTHR30146">
    <property type="entry name" value="LACI-RELATED TRANSCRIPTIONAL REPRESSOR"/>
    <property type="match status" value="1"/>
</dbReference>
<dbReference type="PROSITE" id="PS50932">
    <property type="entry name" value="HTH_LACI_2"/>
    <property type="match status" value="1"/>
</dbReference>
<protein>
    <submittedName>
        <fullName evidence="6">LacI family transcriptional regulator</fullName>
    </submittedName>
</protein>
<dbReference type="PANTHER" id="PTHR30146:SF153">
    <property type="entry name" value="LACTOSE OPERON REPRESSOR"/>
    <property type="match status" value="1"/>
</dbReference>
<dbReference type="AlphaFoldDB" id="A0A087C7L9"/>
<dbReference type="Gene3D" id="3.40.50.2300">
    <property type="match status" value="2"/>
</dbReference>
<dbReference type="SUPFAM" id="SSF47413">
    <property type="entry name" value="lambda repressor-like DNA-binding domains"/>
    <property type="match status" value="1"/>
</dbReference>
<keyword evidence="3" id="KW-0804">Transcription</keyword>
<dbReference type="InterPro" id="IPR046335">
    <property type="entry name" value="LacI/GalR-like_sensor"/>
</dbReference>
<accession>A0A087C7L9</accession>
<dbReference type="InterPro" id="IPR001387">
    <property type="entry name" value="Cro/C1-type_HTH"/>
</dbReference>
<evidence type="ECO:0000313" key="6">
    <source>
        <dbReference type="EMBL" id="KFI79269.1"/>
    </source>
</evidence>
<evidence type="ECO:0000256" key="2">
    <source>
        <dbReference type="ARBA" id="ARBA00023125"/>
    </source>
</evidence>
<dbReference type="SUPFAM" id="SSF53822">
    <property type="entry name" value="Periplasmic binding protein-like I"/>
    <property type="match status" value="1"/>
</dbReference>
<keyword evidence="7" id="KW-1185">Reference proteome</keyword>
<evidence type="ECO:0000259" key="5">
    <source>
        <dbReference type="PROSITE" id="PS50943"/>
    </source>
</evidence>
<dbReference type="CDD" id="cd01392">
    <property type="entry name" value="HTH_LacI"/>
    <property type="match status" value="1"/>
</dbReference>
<name>A0A087C7L9_9BIFI</name>